<reference evidence="1" key="1">
    <citation type="submission" date="2018-05" db="EMBL/GenBank/DDBJ databases">
        <title>Draft genome of Mucuna pruriens seed.</title>
        <authorList>
            <person name="Nnadi N.E."/>
            <person name="Vos R."/>
            <person name="Hasami M.H."/>
            <person name="Devisetty U.K."/>
            <person name="Aguiy J.C."/>
        </authorList>
    </citation>
    <scope>NUCLEOTIDE SEQUENCE [LARGE SCALE GENOMIC DNA]</scope>
    <source>
        <strain evidence="1">JCA_2017</strain>
    </source>
</reference>
<feature type="non-terminal residue" evidence="1">
    <location>
        <position position="1"/>
    </location>
</feature>
<dbReference type="Proteomes" id="UP000257109">
    <property type="component" value="Unassembled WGS sequence"/>
</dbReference>
<sequence length="490" mass="55150">MSQLEFDSNCVELVSALYSAESVLTLYSLFLPQKGLGSHSQSPSIFCQPHLAVQGASTFLTRKGFANLKSDSKNQPYPTKGFLAKLTSAHQESLGPRKSSRLDRLLLGPTNYTVQPPKWTQSSSLIKRPSLGTPSLTTTSPLEEACSARRIIRRNYNRIHCTPSSRSCFHPYDGAWCYQRCLSRSRRCKSIIERPKVFKGDRLACHRTLVDLIPNVLAINGEPSSSFHGDRCGRQNHRIHTLCLYFVSNNISSSNSNLLSKTKSSLTLLRPSETESVPLGCVCLRLAETVSDPSLSRLHQTSLCRESSSDPLYDLDPEIELTLHRLRKARNIVYSDNSSPVTNTYDSVEYSNTNNFVEPEQMENNDQTLKELATPDVVYQPWKRSSQALKRIPCCLFHNEAARDTGELHQNEGSYKRLAVFVVGSLQHLGRHETSFRHLEPQPLGRKSVGYDNILEKLCMNTRKDSTSYVPHVHIIRSVSNCLFNISMKV</sequence>
<name>A0A371FIR1_MUCPR</name>
<keyword evidence="2" id="KW-1185">Reference proteome</keyword>
<evidence type="ECO:0000313" key="2">
    <source>
        <dbReference type="Proteomes" id="UP000257109"/>
    </source>
</evidence>
<evidence type="ECO:0000313" key="1">
    <source>
        <dbReference type="EMBL" id="RDX78189.1"/>
    </source>
</evidence>
<protein>
    <submittedName>
        <fullName evidence="1">Uncharacterized protein</fullName>
    </submittedName>
</protein>
<accession>A0A371FIR1</accession>
<comment type="caution">
    <text evidence="1">The sequence shown here is derived from an EMBL/GenBank/DDBJ whole genome shotgun (WGS) entry which is preliminary data.</text>
</comment>
<gene>
    <name evidence="1" type="ORF">CR513_41566</name>
</gene>
<proteinExistence type="predicted"/>
<dbReference type="AlphaFoldDB" id="A0A371FIR1"/>
<organism evidence="1 2">
    <name type="scientific">Mucuna pruriens</name>
    <name type="common">Velvet bean</name>
    <name type="synonym">Dolichos pruriens</name>
    <dbReference type="NCBI Taxonomy" id="157652"/>
    <lineage>
        <taxon>Eukaryota</taxon>
        <taxon>Viridiplantae</taxon>
        <taxon>Streptophyta</taxon>
        <taxon>Embryophyta</taxon>
        <taxon>Tracheophyta</taxon>
        <taxon>Spermatophyta</taxon>
        <taxon>Magnoliopsida</taxon>
        <taxon>eudicotyledons</taxon>
        <taxon>Gunneridae</taxon>
        <taxon>Pentapetalae</taxon>
        <taxon>rosids</taxon>
        <taxon>fabids</taxon>
        <taxon>Fabales</taxon>
        <taxon>Fabaceae</taxon>
        <taxon>Papilionoideae</taxon>
        <taxon>50 kb inversion clade</taxon>
        <taxon>NPAAA clade</taxon>
        <taxon>indigoferoid/millettioid clade</taxon>
        <taxon>Phaseoleae</taxon>
        <taxon>Mucuna</taxon>
    </lineage>
</organism>
<dbReference type="EMBL" id="QJKJ01008938">
    <property type="protein sequence ID" value="RDX78189.1"/>
    <property type="molecule type" value="Genomic_DNA"/>
</dbReference>